<evidence type="ECO:0008006" key="4">
    <source>
        <dbReference type="Google" id="ProtNLM"/>
    </source>
</evidence>
<sequence>MNSRLLILAGVVTLANAAKPVVVDDTAYLAFARHIAAAPADPYGFELFWYDAPEPAMDILCPPVLPYWLAAGVRVVGVEPVLLKLWLFPVAWLLAWALRDLLRRFAPGTEAAALPLIVLSPAVLPMVNLMLDVPAAALGLAALAVFARAADRGSWCLAVGAGLLAALAMQTKYTALVAPAVLGWYGLTHRRLALAVVAVAAAAGGFAAWEGLVQLKYGTSHFLHHAGQQAASEDGWLADKFDLVAPLAGHLGVLGVGFALYAQRSLGLPRGLIAGGAVLWLIGAALIAVTSGADAVLVGTREHPKLTLPTLVWRTTGAAVLLTALAAALRLLGRRDARDAGNWFVVGWVLLELGGYFGMTPFPAARRVIGVSLAVGVLAARVVSRTPARPPARWVVPFGVGAGVLLAALDGYDALPEKVLAERAAAVIPAGSRAWYVGHWGFQFYCERAGMTPAVVGASRLSEGDYLVLPRFPAEADFPRPFAGWLWFPPEPPAGAEVVAEFVWDDGLKAQTVPNLYGGTEPVVGRDHPRLRVAVYRLTRPWVAGEE</sequence>
<dbReference type="KEGG" id="uli:ETAA1_48710"/>
<protein>
    <recommendedName>
        <fullName evidence="4">Glycosyltransferase RgtA/B/C/D-like domain-containing protein</fullName>
    </recommendedName>
</protein>
<feature type="transmembrane region" description="Helical" evidence="1">
    <location>
        <begin position="85"/>
        <end position="102"/>
    </location>
</feature>
<accession>A0A517XZE0</accession>
<proteinExistence type="predicted"/>
<keyword evidence="1" id="KW-0472">Membrane</keyword>
<keyword evidence="1" id="KW-1133">Transmembrane helix</keyword>
<dbReference type="AlphaFoldDB" id="A0A517XZE0"/>
<feature type="transmembrane region" description="Helical" evidence="1">
    <location>
        <begin position="192"/>
        <end position="209"/>
    </location>
</feature>
<feature type="transmembrane region" description="Helical" evidence="1">
    <location>
        <begin position="271"/>
        <end position="291"/>
    </location>
</feature>
<keyword evidence="3" id="KW-1185">Reference proteome</keyword>
<dbReference type="Proteomes" id="UP000319576">
    <property type="component" value="Chromosome"/>
</dbReference>
<feature type="transmembrane region" description="Helical" evidence="1">
    <location>
        <begin position="114"/>
        <end position="147"/>
    </location>
</feature>
<dbReference type="EMBL" id="CP036273">
    <property type="protein sequence ID" value="QDU22882.1"/>
    <property type="molecule type" value="Genomic_DNA"/>
</dbReference>
<feature type="transmembrane region" description="Helical" evidence="1">
    <location>
        <begin position="159"/>
        <end position="185"/>
    </location>
</feature>
<gene>
    <name evidence="2" type="ORF">ETAA1_48710</name>
</gene>
<dbReference type="RefSeq" id="WP_145242990.1">
    <property type="nucleotide sequence ID" value="NZ_CP036273.1"/>
</dbReference>
<feature type="transmembrane region" description="Helical" evidence="1">
    <location>
        <begin position="311"/>
        <end position="333"/>
    </location>
</feature>
<feature type="transmembrane region" description="Helical" evidence="1">
    <location>
        <begin position="340"/>
        <end position="358"/>
    </location>
</feature>
<evidence type="ECO:0000256" key="1">
    <source>
        <dbReference type="SAM" id="Phobius"/>
    </source>
</evidence>
<organism evidence="2 3">
    <name type="scientific">Urbifossiella limnaea</name>
    <dbReference type="NCBI Taxonomy" id="2528023"/>
    <lineage>
        <taxon>Bacteria</taxon>
        <taxon>Pseudomonadati</taxon>
        <taxon>Planctomycetota</taxon>
        <taxon>Planctomycetia</taxon>
        <taxon>Gemmatales</taxon>
        <taxon>Gemmataceae</taxon>
        <taxon>Urbifossiella</taxon>
    </lineage>
</organism>
<reference evidence="2 3" key="1">
    <citation type="submission" date="2019-02" db="EMBL/GenBank/DDBJ databases">
        <title>Deep-cultivation of Planctomycetes and their phenomic and genomic characterization uncovers novel biology.</title>
        <authorList>
            <person name="Wiegand S."/>
            <person name="Jogler M."/>
            <person name="Boedeker C."/>
            <person name="Pinto D."/>
            <person name="Vollmers J."/>
            <person name="Rivas-Marin E."/>
            <person name="Kohn T."/>
            <person name="Peeters S.H."/>
            <person name="Heuer A."/>
            <person name="Rast P."/>
            <person name="Oberbeckmann S."/>
            <person name="Bunk B."/>
            <person name="Jeske O."/>
            <person name="Meyerdierks A."/>
            <person name="Storesund J.E."/>
            <person name="Kallscheuer N."/>
            <person name="Luecker S."/>
            <person name="Lage O.M."/>
            <person name="Pohl T."/>
            <person name="Merkel B.J."/>
            <person name="Hornburger P."/>
            <person name="Mueller R.-W."/>
            <person name="Bruemmer F."/>
            <person name="Labrenz M."/>
            <person name="Spormann A.M."/>
            <person name="Op den Camp H."/>
            <person name="Overmann J."/>
            <person name="Amann R."/>
            <person name="Jetten M.S.M."/>
            <person name="Mascher T."/>
            <person name="Medema M.H."/>
            <person name="Devos D.P."/>
            <person name="Kaster A.-K."/>
            <person name="Ovreas L."/>
            <person name="Rohde M."/>
            <person name="Galperin M.Y."/>
            <person name="Jogler C."/>
        </authorList>
    </citation>
    <scope>NUCLEOTIDE SEQUENCE [LARGE SCALE GENOMIC DNA]</scope>
    <source>
        <strain evidence="2 3">ETA_A1</strain>
    </source>
</reference>
<evidence type="ECO:0000313" key="2">
    <source>
        <dbReference type="EMBL" id="QDU22882.1"/>
    </source>
</evidence>
<evidence type="ECO:0000313" key="3">
    <source>
        <dbReference type="Proteomes" id="UP000319576"/>
    </source>
</evidence>
<dbReference type="OrthoDB" id="264886at2"/>
<feature type="transmembrane region" description="Helical" evidence="1">
    <location>
        <begin position="243"/>
        <end position="262"/>
    </location>
</feature>
<keyword evidence="1" id="KW-0812">Transmembrane</keyword>
<name>A0A517XZE0_9BACT</name>